<sequence length="664" mass="72782">MDAVMIDQHSKNAKDLLENRDRMIREMAAAIATGRNGNGDDTGAKPPHDSSASSQIVKLNEWNTWCNEIRKFTDGTAITEDKICLFLPECIIPRFKTSQSAQKQPQQSQAQQQSGQQQSSSASNGPSSSNNSEDSSQMSESASPIEIYSALKAYVAVLVSQYLHQRRSGLNSHPHPHGVLLKAYLQQFRKAASVCRNIASGHSNGNGSSSSNSSATRHSSYHNHAGSRSHHQHNTQQRLIDSEYGERHTVPGLSPDVSDSEFDSFSDDGLAQSPGLLNGAVPSTVAGNGMGGTLSHNPRSLNGGGSGGPSGSARIEAVIQSNVQLMRDSLQYVISMQTDKLSQQLTRENNELRLALDKQARSVNALSAMIDKIAAWASTQAPELATEIAPSYRTMVSLNGSQPGSGAPGASQSVPSVQLTTSQPQQTIRRDTNSGSYMTTSTFSNTTNTDDSIFDGNVMTATTSHDDSNNINIFKMAAATAAAARRHQIDQHPIAANHSHSHHSLQQHEFQASRRQNKAPTQAQQRHIQHQQAADPYMMNVPTNGNANVMTNMEQLDMVVPQYRMSREVSTVPDLWEEWDSGLNGGPVVRELEEKYGTRWRQNSAERKFFCLRKVIIDYITRICGREGISIEESVNRVEEIRKANQFTSLQRLAEHLKKIRKIG</sequence>
<evidence type="ECO:0000313" key="2">
    <source>
        <dbReference type="Proteomes" id="UP001433508"/>
    </source>
</evidence>
<dbReference type="EMBL" id="MU971359">
    <property type="protein sequence ID" value="KAK9238226.1"/>
    <property type="molecule type" value="Genomic_DNA"/>
</dbReference>
<dbReference type="Proteomes" id="UP001433508">
    <property type="component" value="Unassembled WGS sequence"/>
</dbReference>
<evidence type="ECO:0000313" key="1">
    <source>
        <dbReference type="EMBL" id="KAK9238226.1"/>
    </source>
</evidence>
<keyword evidence="2" id="KW-1185">Reference proteome</keyword>
<protein>
    <submittedName>
        <fullName evidence="1">Transcriptional activator of glycolytic enzymes-domain-containing protein</fullName>
    </submittedName>
</protein>
<accession>A0ACC3T2X2</accession>
<reference evidence="2" key="1">
    <citation type="journal article" date="2024" name="Front. Bioeng. Biotechnol.">
        <title>Genome-scale model development and genomic sequencing of the oleaginous clade Lipomyces.</title>
        <authorList>
            <person name="Czajka J.J."/>
            <person name="Han Y."/>
            <person name="Kim J."/>
            <person name="Mondo S.J."/>
            <person name="Hofstad B.A."/>
            <person name="Robles A."/>
            <person name="Haridas S."/>
            <person name="Riley R."/>
            <person name="LaButti K."/>
            <person name="Pangilinan J."/>
            <person name="Andreopoulos W."/>
            <person name="Lipzen A."/>
            <person name="Yan J."/>
            <person name="Wang M."/>
            <person name="Ng V."/>
            <person name="Grigoriev I.V."/>
            <person name="Spatafora J.W."/>
            <person name="Magnuson J.K."/>
            <person name="Baker S.E."/>
            <person name="Pomraning K.R."/>
        </authorList>
    </citation>
    <scope>NUCLEOTIDE SEQUENCE [LARGE SCALE GENOMIC DNA]</scope>
    <source>
        <strain evidence="2">CBS 7786</strain>
    </source>
</reference>
<comment type="caution">
    <text evidence="1">The sequence shown here is derived from an EMBL/GenBank/DDBJ whole genome shotgun (WGS) entry which is preliminary data.</text>
</comment>
<name>A0ACC3T2X2_LIPKO</name>
<proteinExistence type="predicted"/>
<gene>
    <name evidence="1" type="ORF">V1525DRAFT_387794</name>
</gene>
<organism evidence="1 2">
    <name type="scientific">Lipomyces kononenkoae</name>
    <name type="common">Yeast</name>
    <dbReference type="NCBI Taxonomy" id="34357"/>
    <lineage>
        <taxon>Eukaryota</taxon>
        <taxon>Fungi</taxon>
        <taxon>Dikarya</taxon>
        <taxon>Ascomycota</taxon>
        <taxon>Saccharomycotina</taxon>
        <taxon>Lipomycetes</taxon>
        <taxon>Lipomycetales</taxon>
        <taxon>Lipomycetaceae</taxon>
        <taxon>Lipomyces</taxon>
    </lineage>
</organism>